<keyword evidence="4" id="KW-1185">Reference proteome</keyword>
<gene>
    <name evidence="3" type="ORF">ACFQPC_04310</name>
</gene>
<dbReference type="Pfam" id="PF08327">
    <property type="entry name" value="AHSA1"/>
    <property type="match status" value="1"/>
</dbReference>
<dbReference type="RefSeq" id="WP_382270360.1">
    <property type="nucleotide sequence ID" value="NZ_JBHTBU010000001.1"/>
</dbReference>
<organism evidence="3 4">
    <name type="scientific">Herminiimonas glaciei</name>
    <dbReference type="NCBI Taxonomy" id="523788"/>
    <lineage>
        <taxon>Bacteria</taxon>
        <taxon>Pseudomonadati</taxon>
        <taxon>Pseudomonadota</taxon>
        <taxon>Betaproteobacteria</taxon>
        <taxon>Burkholderiales</taxon>
        <taxon>Oxalobacteraceae</taxon>
        <taxon>Herminiimonas</taxon>
    </lineage>
</organism>
<dbReference type="EMBL" id="JBHTBU010000001">
    <property type="protein sequence ID" value="MFC7287255.1"/>
    <property type="molecule type" value="Genomic_DNA"/>
</dbReference>
<evidence type="ECO:0000256" key="1">
    <source>
        <dbReference type="ARBA" id="ARBA00006817"/>
    </source>
</evidence>
<dbReference type="InterPro" id="IPR023393">
    <property type="entry name" value="START-like_dom_sf"/>
</dbReference>
<protein>
    <submittedName>
        <fullName evidence="3">SRPBCC family protein</fullName>
    </submittedName>
</protein>
<comment type="caution">
    <text evidence="3">The sequence shown here is derived from an EMBL/GenBank/DDBJ whole genome shotgun (WGS) entry which is preliminary data.</text>
</comment>
<dbReference type="CDD" id="cd08899">
    <property type="entry name" value="SRPBCC_CalC_Aha1-like_6"/>
    <property type="match status" value="1"/>
</dbReference>
<name>A0ABW2I8T8_9BURK</name>
<reference evidence="4" key="1">
    <citation type="journal article" date="2019" name="Int. J. Syst. Evol. Microbiol.">
        <title>The Global Catalogue of Microorganisms (GCM) 10K type strain sequencing project: providing services to taxonomists for standard genome sequencing and annotation.</title>
        <authorList>
            <consortium name="The Broad Institute Genomics Platform"/>
            <consortium name="The Broad Institute Genome Sequencing Center for Infectious Disease"/>
            <person name="Wu L."/>
            <person name="Ma J."/>
        </authorList>
    </citation>
    <scope>NUCLEOTIDE SEQUENCE [LARGE SCALE GENOMIC DNA]</scope>
    <source>
        <strain evidence="4">KACC 12508</strain>
    </source>
</reference>
<evidence type="ECO:0000313" key="3">
    <source>
        <dbReference type="EMBL" id="MFC7287255.1"/>
    </source>
</evidence>
<dbReference type="Proteomes" id="UP001596542">
    <property type="component" value="Unassembled WGS sequence"/>
</dbReference>
<dbReference type="SUPFAM" id="SSF55961">
    <property type="entry name" value="Bet v1-like"/>
    <property type="match status" value="1"/>
</dbReference>
<proteinExistence type="inferred from homology"/>
<feature type="domain" description="Activator of Hsp90 ATPase homologue 1/2-like C-terminal" evidence="2">
    <location>
        <begin position="25"/>
        <end position="155"/>
    </location>
</feature>
<evidence type="ECO:0000313" key="4">
    <source>
        <dbReference type="Proteomes" id="UP001596542"/>
    </source>
</evidence>
<accession>A0ABW2I8T8</accession>
<comment type="similarity">
    <text evidence="1">Belongs to the AHA1 family.</text>
</comment>
<evidence type="ECO:0000259" key="2">
    <source>
        <dbReference type="Pfam" id="PF08327"/>
    </source>
</evidence>
<dbReference type="Gene3D" id="3.30.530.20">
    <property type="match status" value="1"/>
</dbReference>
<sequence>MGKIADEYGVATDHATVHMKKLLPASVEVVWEYLTESDKRATWLASGEMGLYVGGQAELCFNFKNLTTETTPERFLPYESNHRQQGHVTLCEPPHLLSYTWNERDGRSSEVRFELQAQGEQTLLILTHSRLPNRNEMVSVASGWHTHLGILEDRLNRQQPRQFWATHARLEAEYQQRIPAAS</sequence>
<dbReference type="InterPro" id="IPR013538">
    <property type="entry name" value="ASHA1/2-like_C"/>
</dbReference>